<dbReference type="EMBL" id="JBHSFP010000023">
    <property type="protein sequence ID" value="MFC4534497.1"/>
    <property type="molecule type" value="Genomic_DNA"/>
</dbReference>
<gene>
    <name evidence="1" type="ORF">ACFO60_27380</name>
</gene>
<dbReference type="SUPFAM" id="SSF158745">
    <property type="entry name" value="LanC-like"/>
    <property type="match status" value="1"/>
</dbReference>
<evidence type="ECO:0000313" key="1">
    <source>
        <dbReference type="EMBL" id="MFC4534497.1"/>
    </source>
</evidence>
<evidence type="ECO:0000313" key="2">
    <source>
        <dbReference type="Proteomes" id="UP001596004"/>
    </source>
</evidence>
<sequence>MSASLASEPVTDRALAAEAGKTAELIANRLADPEVVRAAVAQAEETARYPYGWGGASLYAGHAGSAVLFRQAARVLTDEAERWRELAHEHLLVAVRGTHEVPLMDIGLAAGSAGLAFAVADAAGEDPRYSNGLRNLDRKLCEQVAGTPSWRRDDGVADRDYDVIVGAASGLVRVAAADPADPAVKEAADRLLDDLMWLCAPRDGKRPWFIQPEFYPAEDYHETFPHGYVNLGLAHGVPGPLAALSLARVAGHGDDRLLATIRQVADYVVGAALMDDHGPTWPMGIPLTESGEEHRHGLSPARNAWCYGPPGVACALLHAATALDDPELREFAVLAVEGVLRRLTDHVHFGSATLCHGAAGMLAICARFARDTGSAVARRMLPVLTQAVLEHCDPGLPLGVQDLEQPGVLLDSPALLTGAAGVALALWSVSTPLPAGWERALLIG</sequence>
<accession>A0ABV9CPT5</accession>
<dbReference type="Proteomes" id="UP001596004">
    <property type="component" value="Unassembled WGS sequence"/>
</dbReference>
<protein>
    <submittedName>
        <fullName evidence="1">Lanthionine synthetase C family protein</fullName>
    </submittedName>
</protein>
<reference evidence="2" key="1">
    <citation type="journal article" date="2019" name="Int. J. Syst. Evol. Microbiol.">
        <title>The Global Catalogue of Microorganisms (GCM) 10K type strain sequencing project: providing services to taxonomists for standard genome sequencing and annotation.</title>
        <authorList>
            <consortium name="The Broad Institute Genomics Platform"/>
            <consortium name="The Broad Institute Genome Sequencing Center for Infectious Disease"/>
            <person name="Wu L."/>
            <person name="Ma J."/>
        </authorList>
    </citation>
    <scope>NUCLEOTIDE SEQUENCE [LARGE SCALE GENOMIC DNA]</scope>
    <source>
        <strain evidence="2">CGMCC 4.7132</strain>
    </source>
</reference>
<dbReference type="Pfam" id="PF05147">
    <property type="entry name" value="LANC_like"/>
    <property type="match status" value="1"/>
</dbReference>
<dbReference type="PRINTS" id="PR01955">
    <property type="entry name" value="LANCFRANKIA"/>
</dbReference>
<comment type="caution">
    <text evidence="1">The sequence shown here is derived from an EMBL/GenBank/DDBJ whole genome shotgun (WGS) entry which is preliminary data.</text>
</comment>
<dbReference type="CDD" id="cd04793">
    <property type="entry name" value="LanC"/>
    <property type="match status" value="1"/>
</dbReference>
<name>A0ABV9CPT5_9ACTN</name>
<dbReference type="PRINTS" id="PR01950">
    <property type="entry name" value="LANCSUPER"/>
</dbReference>
<dbReference type="RefSeq" id="WP_380845258.1">
    <property type="nucleotide sequence ID" value="NZ_JBHSFP010000023.1"/>
</dbReference>
<dbReference type="SMART" id="SM01260">
    <property type="entry name" value="LANC_like"/>
    <property type="match status" value="1"/>
</dbReference>
<organism evidence="1 2">
    <name type="scientific">Sphaerisporangium dianthi</name>
    <dbReference type="NCBI Taxonomy" id="1436120"/>
    <lineage>
        <taxon>Bacteria</taxon>
        <taxon>Bacillati</taxon>
        <taxon>Actinomycetota</taxon>
        <taxon>Actinomycetes</taxon>
        <taxon>Streptosporangiales</taxon>
        <taxon>Streptosporangiaceae</taxon>
        <taxon>Sphaerisporangium</taxon>
    </lineage>
</organism>
<keyword evidence="2" id="KW-1185">Reference proteome</keyword>
<dbReference type="InterPro" id="IPR033889">
    <property type="entry name" value="LanC"/>
</dbReference>
<dbReference type="InterPro" id="IPR007822">
    <property type="entry name" value="LANC-like"/>
</dbReference>
<dbReference type="Gene3D" id="1.50.10.20">
    <property type="match status" value="1"/>
</dbReference>
<proteinExistence type="predicted"/>